<name>A0ABQ5B9D5_9ASTR</name>
<feature type="region of interest" description="Disordered" evidence="1">
    <location>
        <begin position="22"/>
        <end position="55"/>
    </location>
</feature>
<keyword evidence="3" id="KW-1185">Reference proteome</keyword>
<dbReference type="EMBL" id="BQNB010013043">
    <property type="protein sequence ID" value="GJT11123.1"/>
    <property type="molecule type" value="Genomic_DNA"/>
</dbReference>
<dbReference type="Proteomes" id="UP001151760">
    <property type="component" value="Unassembled WGS sequence"/>
</dbReference>
<evidence type="ECO:0000256" key="1">
    <source>
        <dbReference type="SAM" id="MobiDB-lite"/>
    </source>
</evidence>
<sequence length="90" mass="10126">MQGHMIDQKSLRDRRKRKSLEFELGDRLLPQGSSPGKESYGSVSGGKPETPSVTSDLSKLLDKSWKGCLQAGNFLKIVERVHHTFHVFKT</sequence>
<reference evidence="2" key="1">
    <citation type="journal article" date="2022" name="Int. J. Mol. Sci.">
        <title>Draft Genome of Tanacetum Coccineum: Genomic Comparison of Closely Related Tanacetum-Family Plants.</title>
        <authorList>
            <person name="Yamashiro T."/>
            <person name="Shiraishi A."/>
            <person name="Nakayama K."/>
            <person name="Satake H."/>
        </authorList>
    </citation>
    <scope>NUCLEOTIDE SEQUENCE</scope>
</reference>
<evidence type="ECO:0000313" key="2">
    <source>
        <dbReference type="EMBL" id="GJT11123.1"/>
    </source>
</evidence>
<organism evidence="2 3">
    <name type="scientific">Tanacetum coccineum</name>
    <dbReference type="NCBI Taxonomy" id="301880"/>
    <lineage>
        <taxon>Eukaryota</taxon>
        <taxon>Viridiplantae</taxon>
        <taxon>Streptophyta</taxon>
        <taxon>Embryophyta</taxon>
        <taxon>Tracheophyta</taxon>
        <taxon>Spermatophyta</taxon>
        <taxon>Magnoliopsida</taxon>
        <taxon>eudicotyledons</taxon>
        <taxon>Gunneridae</taxon>
        <taxon>Pentapetalae</taxon>
        <taxon>asterids</taxon>
        <taxon>campanulids</taxon>
        <taxon>Asterales</taxon>
        <taxon>Asteraceae</taxon>
        <taxon>Asteroideae</taxon>
        <taxon>Anthemideae</taxon>
        <taxon>Anthemidinae</taxon>
        <taxon>Tanacetum</taxon>
    </lineage>
</organism>
<accession>A0ABQ5B9D5</accession>
<protein>
    <submittedName>
        <fullName evidence="2">Uncharacterized protein</fullName>
    </submittedName>
</protein>
<comment type="caution">
    <text evidence="2">The sequence shown here is derived from an EMBL/GenBank/DDBJ whole genome shotgun (WGS) entry which is preliminary data.</text>
</comment>
<proteinExistence type="predicted"/>
<reference evidence="2" key="2">
    <citation type="submission" date="2022-01" db="EMBL/GenBank/DDBJ databases">
        <authorList>
            <person name="Yamashiro T."/>
            <person name="Shiraishi A."/>
            <person name="Satake H."/>
            <person name="Nakayama K."/>
        </authorList>
    </citation>
    <scope>NUCLEOTIDE SEQUENCE</scope>
</reference>
<gene>
    <name evidence="2" type="ORF">Tco_0858165</name>
</gene>
<evidence type="ECO:0000313" key="3">
    <source>
        <dbReference type="Proteomes" id="UP001151760"/>
    </source>
</evidence>